<reference evidence="1" key="1">
    <citation type="submission" date="2018-02" db="EMBL/GenBank/DDBJ databases">
        <title>Rhizophora mucronata_Transcriptome.</title>
        <authorList>
            <person name="Meera S.P."/>
            <person name="Sreeshan A."/>
            <person name="Augustine A."/>
        </authorList>
    </citation>
    <scope>NUCLEOTIDE SEQUENCE</scope>
    <source>
        <tissue evidence="1">Leaf</tissue>
    </source>
</reference>
<dbReference type="EMBL" id="GGEC01072439">
    <property type="protein sequence ID" value="MBX52923.1"/>
    <property type="molecule type" value="Transcribed_RNA"/>
</dbReference>
<name>A0A2P2PDW7_RHIMU</name>
<dbReference type="AlphaFoldDB" id="A0A2P2PDW7"/>
<evidence type="ECO:0000313" key="1">
    <source>
        <dbReference type="EMBL" id="MBX52923.1"/>
    </source>
</evidence>
<sequence length="35" mass="4149">MSGSKTCTHRHSVPCPPFSLHKYQHRRLCRDRPTK</sequence>
<protein>
    <submittedName>
        <fullName evidence="1">Uncharacterized protein</fullName>
    </submittedName>
</protein>
<proteinExistence type="predicted"/>
<accession>A0A2P2PDW7</accession>
<organism evidence="1">
    <name type="scientific">Rhizophora mucronata</name>
    <name type="common">Asiatic mangrove</name>
    <dbReference type="NCBI Taxonomy" id="61149"/>
    <lineage>
        <taxon>Eukaryota</taxon>
        <taxon>Viridiplantae</taxon>
        <taxon>Streptophyta</taxon>
        <taxon>Embryophyta</taxon>
        <taxon>Tracheophyta</taxon>
        <taxon>Spermatophyta</taxon>
        <taxon>Magnoliopsida</taxon>
        <taxon>eudicotyledons</taxon>
        <taxon>Gunneridae</taxon>
        <taxon>Pentapetalae</taxon>
        <taxon>rosids</taxon>
        <taxon>fabids</taxon>
        <taxon>Malpighiales</taxon>
        <taxon>Rhizophoraceae</taxon>
        <taxon>Rhizophora</taxon>
    </lineage>
</organism>